<evidence type="ECO:0000313" key="1">
    <source>
        <dbReference type="EMBL" id="KAA6333048.1"/>
    </source>
</evidence>
<dbReference type="AlphaFoldDB" id="A0A5J4RHG3"/>
<dbReference type="Pfam" id="PF19514">
    <property type="entry name" value="MobC_2"/>
    <property type="match status" value="1"/>
</dbReference>
<accession>A0A5J4RHG3</accession>
<protein>
    <submittedName>
        <fullName evidence="1">Uncharacterized protein</fullName>
    </submittedName>
</protein>
<sequence length="90" mass="10674">MKTVNENQVEQFSTKIDPSSHYSFNLNDAENAHFLAMFDETGWKDKAKFIKTCLFKKEIKYVKIDKAAMDYYMRLTTFHSQFRAISVNYN</sequence>
<gene>
    <name evidence="1" type="ORF">EZS27_018497</name>
</gene>
<organism evidence="1">
    <name type="scientific">termite gut metagenome</name>
    <dbReference type="NCBI Taxonomy" id="433724"/>
    <lineage>
        <taxon>unclassified sequences</taxon>
        <taxon>metagenomes</taxon>
        <taxon>organismal metagenomes</taxon>
    </lineage>
</organism>
<comment type="caution">
    <text evidence="1">The sequence shown here is derived from an EMBL/GenBank/DDBJ whole genome shotgun (WGS) entry which is preliminary data.</text>
</comment>
<dbReference type="InterPro" id="IPR045788">
    <property type="entry name" value="MobC_2"/>
</dbReference>
<proteinExistence type="predicted"/>
<dbReference type="EMBL" id="SNRY01001161">
    <property type="protein sequence ID" value="KAA6333048.1"/>
    <property type="molecule type" value="Genomic_DNA"/>
</dbReference>
<reference evidence="1" key="1">
    <citation type="submission" date="2019-03" db="EMBL/GenBank/DDBJ databases">
        <title>Single cell metagenomics reveals metabolic interactions within the superorganism composed of flagellate Streblomastix strix and complex community of Bacteroidetes bacteria on its surface.</title>
        <authorList>
            <person name="Treitli S.C."/>
            <person name="Kolisko M."/>
            <person name="Husnik F."/>
            <person name="Keeling P."/>
            <person name="Hampl V."/>
        </authorList>
    </citation>
    <scope>NUCLEOTIDE SEQUENCE</scope>
    <source>
        <strain evidence="1">STM</strain>
    </source>
</reference>
<name>A0A5J4RHG3_9ZZZZ</name>